<dbReference type="PANTHER" id="PTHR10766">
    <property type="entry name" value="TRANSMEMBRANE 9 SUPERFAMILY PROTEIN"/>
    <property type="match status" value="1"/>
</dbReference>
<evidence type="ECO:0000313" key="8">
    <source>
        <dbReference type="EMBL" id="GMM36143.1"/>
    </source>
</evidence>
<feature type="transmembrane region" description="Helical" evidence="7">
    <location>
        <begin position="626"/>
        <end position="652"/>
    </location>
</feature>
<dbReference type="EMBL" id="BTFZ01000011">
    <property type="protein sequence ID" value="GMM36143.1"/>
    <property type="molecule type" value="Genomic_DNA"/>
</dbReference>
<comment type="caution">
    <text evidence="8">The sequence shown here is derived from an EMBL/GenBank/DDBJ whole genome shotgun (WGS) entry which is preliminary data.</text>
</comment>
<keyword evidence="6 7" id="KW-0472">Membrane</keyword>
<evidence type="ECO:0000256" key="6">
    <source>
        <dbReference type="ARBA" id="ARBA00023136"/>
    </source>
</evidence>
<evidence type="ECO:0000313" key="9">
    <source>
        <dbReference type="Proteomes" id="UP001360560"/>
    </source>
</evidence>
<dbReference type="GO" id="GO:0005737">
    <property type="term" value="C:cytoplasm"/>
    <property type="evidence" value="ECO:0007669"/>
    <property type="project" value="UniProtKB-ARBA"/>
</dbReference>
<accession>A0AAV5QMX3</accession>
<organism evidence="8 9">
    <name type="scientific">Saccharomycopsis crataegensis</name>
    <dbReference type="NCBI Taxonomy" id="43959"/>
    <lineage>
        <taxon>Eukaryota</taxon>
        <taxon>Fungi</taxon>
        <taxon>Dikarya</taxon>
        <taxon>Ascomycota</taxon>
        <taxon>Saccharomycotina</taxon>
        <taxon>Saccharomycetes</taxon>
        <taxon>Saccharomycopsidaceae</taxon>
        <taxon>Saccharomycopsis</taxon>
    </lineage>
</organism>
<keyword evidence="3 7" id="KW-0812">Transmembrane</keyword>
<dbReference type="PANTHER" id="PTHR10766:SF111">
    <property type="entry name" value="TRANSMEMBRANE 9 SUPERFAMILY MEMBER 2"/>
    <property type="match status" value="1"/>
</dbReference>
<dbReference type="Proteomes" id="UP001360560">
    <property type="component" value="Unassembled WGS sequence"/>
</dbReference>
<feature type="transmembrane region" description="Helical" evidence="7">
    <location>
        <begin position="554"/>
        <end position="575"/>
    </location>
</feature>
<dbReference type="Pfam" id="PF02990">
    <property type="entry name" value="EMP70"/>
    <property type="match status" value="1"/>
</dbReference>
<feature type="transmembrane region" description="Helical" evidence="7">
    <location>
        <begin position="476"/>
        <end position="492"/>
    </location>
</feature>
<comment type="similarity">
    <text evidence="2 7">Belongs to the nonaspanin (TM9SF) (TC 9.A.2) family.</text>
</comment>
<feature type="transmembrane region" description="Helical" evidence="7">
    <location>
        <begin position="355"/>
        <end position="378"/>
    </location>
</feature>
<feature type="chain" id="PRO_5043088148" description="Transmembrane 9 superfamily member" evidence="7">
    <location>
        <begin position="21"/>
        <end position="661"/>
    </location>
</feature>
<dbReference type="RefSeq" id="XP_064853139.1">
    <property type="nucleotide sequence ID" value="XM_064997067.1"/>
</dbReference>
<dbReference type="GO" id="GO:0016020">
    <property type="term" value="C:membrane"/>
    <property type="evidence" value="ECO:0007669"/>
    <property type="project" value="UniProtKB-SubCell"/>
</dbReference>
<keyword evidence="4 7" id="KW-0732">Signal</keyword>
<keyword evidence="9" id="KW-1185">Reference proteome</keyword>
<evidence type="ECO:0000256" key="5">
    <source>
        <dbReference type="ARBA" id="ARBA00022989"/>
    </source>
</evidence>
<dbReference type="GeneID" id="90074118"/>
<dbReference type="GO" id="GO:0072657">
    <property type="term" value="P:protein localization to membrane"/>
    <property type="evidence" value="ECO:0007669"/>
    <property type="project" value="TreeGrafter"/>
</dbReference>
<gene>
    <name evidence="8" type="ORF">DASC09_034680</name>
</gene>
<evidence type="ECO:0000256" key="2">
    <source>
        <dbReference type="ARBA" id="ARBA00005227"/>
    </source>
</evidence>
<evidence type="ECO:0000256" key="3">
    <source>
        <dbReference type="ARBA" id="ARBA00022692"/>
    </source>
</evidence>
<evidence type="ECO:0000256" key="4">
    <source>
        <dbReference type="ARBA" id="ARBA00022729"/>
    </source>
</evidence>
<dbReference type="AlphaFoldDB" id="A0AAV5QMX3"/>
<comment type="subcellular location">
    <subcellularLocation>
        <location evidence="1">Membrane</location>
        <topology evidence="1">Multi-pass membrane protein</topology>
    </subcellularLocation>
</comment>
<name>A0AAV5QMX3_9ASCO</name>
<sequence>MILLYWVPIYIWCLLSPVYATVSKSNYNRDDEIPILVTNISPGGNGENGLFHLYPVSYFEEATDFCYADKWVDENEPSFDNQKYKTISNVFKSDTIFNDHIYYGPRTIISKFQQDIQCDQMCWRSYATANASQINFLIENDYRLNFYIDDMPIGKEFYDYNSNKFYLSNNVPIGYSDVNKVLHIYNHWQFVIYYTNTGLNNYNIIKAVMQQRSTKRSKESENQCQVFPPMTLRLKSDVDNKVIFTYEIVWKEVDHEVTNHYDWSNRFDQYRHSLVNYKYDNIQNTLNFVLVLFIALYSRSKFSSIINDADMKSYKAVSSSPLAEETVDDEFLLDWHSLKNDVFRKPCNLVLFSNLVGFGFQFLLTSTLILSLLILNIISILIPNDVKHKFFEFAILTSGIQSYVSSTVYKNFHPSYSKKNSATNTLKDHKKIIVVNAIFTPIVFLVISTVLNLAYKSANSSKYLGFDVFMKIVKKFLFLYFPLSLSGSLYSLKFSKTNFFNENVNVNIIEKQIPSSVPVFNRPVITSLVVAIFPFTIVCTRLDSLWYSILFNNFYFGFWNYLICVFLACIVSAAINMTMVFDSLNAGDWKWHWLSVKSGLTVALYCFVYSFKVVGWNKFGDKQSFLIFVCQNFLVSFLIGAGFASINFYFAWVSVKRLYKA</sequence>
<reference evidence="8 9" key="1">
    <citation type="journal article" date="2023" name="Elife">
        <title>Identification of key yeast species and microbe-microbe interactions impacting larval growth of Drosophila in the wild.</title>
        <authorList>
            <person name="Mure A."/>
            <person name="Sugiura Y."/>
            <person name="Maeda R."/>
            <person name="Honda K."/>
            <person name="Sakurai N."/>
            <person name="Takahashi Y."/>
            <person name="Watada M."/>
            <person name="Katoh T."/>
            <person name="Gotoh A."/>
            <person name="Gotoh Y."/>
            <person name="Taniguchi I."/>
            <person name="Nakamura K."/>
            <person name="Hayashi T."/>
            <person name="Katayama T."/>
            <person name="Uemura T."/>
            <person name="Hattori Y."/>
        </authorList>
    </citation>
    <scope>NUCLEOTIDE SEQUENCE [LARGE SCALE GENOMIC DNA]</scope>
    <source>
        <strain evidence="8 9">SC-9</strain>
    </source>
</reference>
<feature type="transmembrane region" description="Helical" evidence="7">
    <location>
        <begin position="432"/>
        <end position="455"/>
    </location>
</feature>
<feature type="transmembrane region" description="Helical" evidence="7">
    <location>
        <begin position="595"/>
        <end position="614"/>
    </location>
</feature>
<evidence type="ECO:0000256" key="7">
    <source>
        <dbReference type="RuleBase" id="RU363079"/>
    </source>
</evidence>
<feature type="transmembrane region" description="Helical" evidence="7">
    <location>
        <begin position="390"/>
        <end position="412"/>
    </location>
</feature>
<evidence type="ECO:0000256" key="1">
    <source>
        <dbReference type="ARBA" id="ARBA00004141"/>
    </source>
</evidence>
<feature type="transmembrane region" description="Helical" evidence="7">
    <location>
        <begin position="524"/>
        <end position="542"/>
    </location>
</feature>
<feature type="signal peptide" evidence="7">
    <location>
        <begin position="1"/>
        <end position="20"/>
    </location>
</feature>
<protein>
    <recommendedName>
        <fullName evidence="7">Transmembrane 9 superfamily member</fullName>
    </recommendedName>
</protein>
<keyword evidence="5 7" id="KW-1133">Transmembrane helix</keyword>
<proteinExistence type="inferred from homology"/>
<dbReference type="InterPro" id="IPR004240">
    <property type="entry name" value="EMP70"/>
</dbReference>